<dbReference type="EMBL" id="GGEC01056151">
    <property type="protein sequence ID" value="MBX36635.1"/>
    <property type="molecule type" value="Transcribed_RNA"/>
</dbReference>
<accession>A0A2P2N2E6</accession>
<sequence>MPEIKQSILKSHNIQQNSNHHKVVCCVTCACSNRTQSPYTQDISYLIHSIFDVRKGNPLYPHNPTYGTIEA</sequence>
<protein>
    <submittedName>
        <fullName evidence="1">Uncharacterized protein</fullName>
    </submittedName>
</protein>
<evidence type="ECO:0000313" key="1">
    <source>
        <dbReference type="EMBL" id="MBX36635.1"/>
    </source>
</evidence>
<dbReference type="AlphaFoldDB" id="A0A2P2N2E6"/>
<proteinExistence type="predicted"/>
<name>A0A2P2N2E6_RHIMU</name>
<reference evidence="1" key="1">
    <citation type="submission" date="2018-02" db="EMBL/GenBank/DDBJ databases">
        <title>Rhizophora mucronata_Transcriptome.</title>
        <authorList>
            <person name="Meera S.P."/>
            <person name="Sreeshan A."/>
            <person name="Augustine A."/>
        </authorList>
    </citation>
    <scope>NUCLEOTIDE SEQUENCE</scope>
    <source>
        <tissue evidence="1">Leaf</tissue>
    </source>
</reference>
<organism evidence="1">
    <name type="scientific">Rhizophora mucronata</name>
    <name type="common">Asiatic mangrove</name>
    <dbReference type="NCBI Taxonomy" id="61149"/>
    <lineage>
        <taxon>Eukaryota</taxon>
        <taxon>Viridiplantae</taxon>
        <taxon>Streptophyta</taxon>
        <taxon>Embryophyta</taxon>
        <taxon>Tracheophyta</taxon>
        <taxon>Spermatophyta</taxon>
        <taxon>Magnoliopsida</taxon>
        <taxon>eudicotyledons</taxon>
        <taxon>Gunneridae</taxon>
        <taxon>Pentapetalae</taxon>
        <taxon>rosids</taxon>
        <taxon>fabids</taxon>
        <taxon>Malpighiales</taxon>
        <taxon>Rhizophoraceae</taxon>
        <taxon>Rhizophora</taxon>
    </lineage>
</organism>